<feature type="compositionally biased region" description="Basic and acidic residues" evidence="1">
    <location>
        <begin position="303"/>
        <end position="314"/>
    </location>
</feature>
<feature type="compositionally biased region" description="Polar residues" evidence="1">
    <location>
        <begin position="363"/>
        <end position="372"/>
    </location>
</feature>
<proteinExistence type="predicted"/>
<feature type="region of interest" description="Disordered" evidence="1">
    <location>
        <begin position="363"/>
        <end position="407"/>
    </location>
</feature>
<gene>
    <name evidence="2" type="ORF">QM012_004675</name>
</gene>
<dbReference type="Proteomes" id="UP001341245">
    <property type="component" value="Unassembled WGS sequence"/>
</dbReference>
<reference evidence="2 3" key="1">
    <citation type="submission" date="2023-11" db="EMBL/GenBank/DDBJ databases">
        <title>Draft genome sequence and annotation of the polyextremotolerant black yeast-like fungus Aureobasidium pullulans NRRL 62042.</title>
        <authorList>
            <person name="Dielentheis-Frenken M.R.E."/>
            <person name="Wibberg D."/>
            <person name="Blank L.M."/>
            <person name="Tiso T."/>
        </authorList>
    </citation>
    <scope>NUCLEOTIDE SEQUENCE [LARGE SCALE GENOMIC DNA]</scope>
    <source>
        <strain evidence="2 3">NRRL 62042</strain>
    </source>
</reference>
<evidence type="ECO:0000313" key="3">
    <source>
        <dbReference type="Proteomes" id="UP001341245"/>
    </source>
</evidence>
<keyword evidence="3" id="KW-1185">Reference proteome</keyword>
<sequence>MFASLCSPATTITTTTTTTMEYAPSPLSSAPLSSCSHVLPTTTLSFDPMEVEYITMPQGTKRKLNQLYQSMGELPRKGLKTEPVFKNKELLAAAKFEKKQHLRRWYNTLVTTPAYQAMTSLLVKETSMKSLFFRHKNNSFSFDFVALASNSEPTTTSSLAKSPSHDSAMYIFKANSKQVFTGDFTNVPEPCSAPSFAPSPAPSSAQDASMEDAQLPAAESAEVPLSHPSRLGNSILCRKKDRYESVAYTLASALKDVEKEVRTGKKPYTVHSTKTGHKPTGISKRSKTKGARHQPLTASKIYPSREEVEAEAGRRNRMPFIEIEHGDDDKDEPDTSPAIAASAPATVPAHVAPVYAPSVSGTAISASDQSRTMSKKKQKTSQRVSKSSKKSGVKKSHRHGKARSIRLAPESTAEKVTDFGKKAISLIKRNKALNKEDDFSMLFKKVLVDDGIGDGADFVTFS</sequence>
<dbReference type="EMBL" id="JASGXD010000002">
    <property type="protein sequence ID" value="KAK6007861.1"/>
    <property type="molecule type" value="Genomic_DNA"/>
</dbReference>
<feature type="compositionally biased region" description="Basic residues" evidence="1">
    <location>
        <begin position="373"/>
        <end position="404"/>
    </location>
</feature>
<evidence type="ECO:0000313" key="2">
    <source>
        <dbReference type="EMBL" id="KAK6007861.1"/>
    </source>
</evidence>
<comment type="caution">
    <text evidence="2">The sequence shown here is derived from an EMBL/GenBank/DDBJ whole genome shotgun (WGS) entry which is preliminary data.</text>
</comment>
<protein>
    <submittedName>
        <fullName evidence="2">Uncharacterized protein</fullName>
    </submittedName>
</protein>
<feature type="region of interest" description="Disordered" evidence="1">
    <location>
        <begin position="191"/>
        <end position="226"/>
    </location>
</feature>
<feature type="compositionally biased region" description="Low complexity" evidence="1">
    <location>
        <begin position="191"/>
        <end position="208"/>
    </location>
</feature>
<accession>A0ABR0TTP5</accession>
<feature type="region of interest" description="Disordered" evidence="1">
    <location>
        <begin position="268"/>
        <end position="344"/>
    </location>
</feature>
<evidence type="ECO:0000256" key="1">
    <source>
        <dbReference type="SAM" id="MobiDB-lite"/>
    </source>
</evidence>
<organism evidence="2 3">
    <name type="scientific">Aureobasidium pullulans</name>
    <name type="common">Black yeast</name>
    <name type="synonym">Pullularia pullulans</name>
    <dbReference type="NCBI Taxonomy" id="5580"/>
    <lineage>
        <taxon>Eukaryota</taxon>
        <taxon>Fungi</taxon>
        <taxon>Dikarya</taxon>
        <taxon>Ascomycota</taxon>
        <taxon>Pezizomycotina</taxon>
        <taxon>Dothideomycetes</taxon>
        <taxon>Dothideomycetidae</taxon>
        <taxon>Dothideales</taxon>
        <taxon>Saccotheciaceae</taxon>
        <taxon>Aureobasidium</taxon>
    </lineage>
</organism>
<name>A0ABR0TTP5_AURPU</name>